<evidence type="ECO:0000313" key="3">
    <source>
        <dbReference type="Proteomes" id="UP001628179"/>
    </source>
</evidence>
<dbReference type="PANTHER" id="PTHR39596:SF2">
    <property type="entry name" value="HET DOMAIN PROTEIN (AFU_ORTHOLOGUE AFUA_1G17550)-RELATED"/>
    <property type="match status" value="1"/>
</dbReference>
<feature type="region of interest" description="Disordered" evidence="1">
    <location>
        <begin position="70"/>
        <end position="109"/>
    </location>
</feature>
<dbReference type="EMBL" id="BAAFSV010000002">
    <property type="protein sequence ID" value="GAB1314546.1"/>
    <property type="molecule type" value="Genomic_DNA"/>
</dbReference>
<comment type="caution">
    <text evidence="2">The sequence shown here is derived from an EMBL/GenBank/DDBJ whole genome shotgun (WGS) entry which is preliminary data.</text>
</comment>
<dbReference type="RefSeq" id="XP_070916277.1">
    <property type="nucleotide sequence ID" value="XM_071060176.1"/>
</dbReference>
<dbReference type="Proteomes" id="UP001628179">
    <property type="component" value="Unassembled WGS sequence"/>
</dbReference>
<proteinExistence type="predicted"/>
<feature type="region of interest" description="Disordered" evidence="1">
    <location>
        <begin position="563"/>
        <end position="600"/>
    </location>
</feature>
<evidence type="ECO:0008006" key="4">
    <source>
        <dbReference type="Google" id="ProtNLM"/>
    </source>
</evidence>
<evidence type="ECO:0000313" key="2">
    <source>
        <dbReference type="EMBL" id="GAB1314546.1"/>
    </source>
</evidence>
<reference evidence="2 3" key="1">
    <citation type="submission" date="2024-09" db="EMBL/GenBank/DDBJ databases">
        <title>Itraconazole resistance in Madurella fahalii resulting from another homologue of gene encoding cytochrome P450 14-alpha sterol demethylase (CYP51).</title>
        <authorList>
            <person name="Yoshioka I."/>
            <person name="Fahal A.H."/>
            <person name="Kaneko S."/>
            <person name="Yaguchi T."/>
        </authorList>
    </citation>
    <scope>NUCLEOTIDE SEQUENCE [LARGE SCALE GENOMIC DNA]</scope>
    <source>
        <strain evidence="2 3">IFM 68171</strain>
    </source>
</reference>
<feature type="compositionally biased region" description="Basic and acidic residues" evidence="1">
    <location>
        <begin position="70"/>
        <end position="95"/>
    </location>
</feature>
<accession>A0ABQ0G9Z4</accession>
<dbReference type="PANTHER" id="PTHR39596">
    <property type="match status" value="1"/>
</dbReference>
<gene>
    <name evidence="2" type="ORF">MFIFM68171_04756</name>
</gene>
<name>A0ABQ0G9Z4_9PEZI</name>
<feature type="compositionally biased region" description="Basic and acidic residues" evidence="1">
    <location>
        <begin position="590"/>
        <end position="600"/>
    </location>
</feature>
<sequence>MGLCKNRLWNLVNVSDRKQSDLPDIMAALTPHKNNLGHPEHKFCTLSKCQWAQMNSTSVKQLHKCGKCESEKHGMNDSRSAKNTEDSKLEPDGLSERAAGAGSRKKESRAGIDKETSCCQKQFPVELLETALELGKGTAWLCTGKSPKLGGPKDRYIAISHVWSDDTGVGVKDPGTVNACLFKFFAGIAHELGCKAVWWDALSIPYEPKARNKALNMMHANYANAEYTVVHDNYLLNFPLSDDGGPCLALVLSSWFTRGWTALELAMSKRVKVLFGNPVKGGPPVIKDLKSEVLAKSPSLASRAHWLATTLVQRLRKPVDNIGDLLAILSPRSTSWARDRTIIAALLAGVPDCDFTAGESIITSKVLEYVGKIPYTCLLHGKPTMRDREEYSWCAATLDDMPVDISTDIGGGTVSKTRALLEIDESGAVEGKWWCRAFRDEDDANKTQVYGNDLAAAVKVHVALCHWKRRLLLRYSDDKCDSALLVLPTSIIRAGPILKCRYIGAVVENPENPEEGEFWLTPDILCDPYPGDWCLWDVRLGGTDDGKHEMLAEKVPELMVEFGEGQNFVGDDNESVKGDDGDLEPEPSTQDDHESQQPPE</sequence>
<keyword evidence="3" id="KW-1185">Reference proteome</keyword>
<dbReference type="GeneID" id="98175499"/>
<protein>
    <recommendedName>
        <fullName evidence="4">Heterokaryon incompatibility domain-containing protein</fullName>
    </recommendedName>
</protein>
<evidence type="ECO:0000256" key="1">
    <source>
        <dbReference type="SAM" id="MobiDB-lite"/>
    </source>
</evidence>
<organism evidence="2 3">
    <name type="scientific">Madurella fahalii</name>
    <dbReference type="NCBI Taxonomy" id="1157608"/>
    <lineage>
        <taxon>Eukaryota</taxon>
        <taxon>Fungi</taxon>
        <taxon>Dikarya</taxon>
        <taxon>Ascomycota</taxon>
        <taxon>Pezizomycotina</taxon>
        <taxon>Sordariomycetes</taxon>
        <taxon>Sordariomycetidae</taxon>
        <taxon>Sordariales</taxon>
        <taxon>Sordariales incertae sedis</taxon>
        <taxon>Madurella</taxon>
    </lineage>
</organism>